<dbReference type="GO" id="GO:0016829">
    <property type="term" value="F:lyase activity"/>
    <property type="evidence" value="ECO:0007669"/>
    <property type="project" value="InterPro"/>
</dbReference>
<keyword evidence="2" id="KW-1185">Reference proteome</keyword>
<organism evidence="1 2">
    <name type="scientific">Bradyrhizobium stylosanthis</name>
    <dbReference type="NCBI Taxonomy" id="1803665"/>
    <lineage>
        <taxon>Bacteria</taxon>
        <taxon>Pseudomonadati</taxon>
        <taxon>Pseudomonadota</taxon>
        <taxon>Alphaproteobacteria</taxon>
        <taxon>Hyphomicrobiales</taxon>
        <taxon>Nitrobacteraceae</taxon>
        <taxon>Bradyrhizobium</taxon>
    </lineage>
</organism>
<accession>A0A560D678</accession>
<proteinExistence type="predicted"/>
<dbReference type="RefSeq" id="WP_145668966.1">
    <property type="nucleotide sequence ID" value="NZ_VITK01000010.1"/>
</dbReference>
<dbReference type="EMBL" id="VITK01000010">
    <property type="protein sequence ID" value="TWA92626.1"/>
    <property type="molecule type" value="Genomic_DNA"/>
</dbReference>
<dbReference type="Proteomes" id="UP000319949">
    <property type="component" value="Unassembled WGS sequence"/>
</dbReference>
<sequence>MDIVADLKARAKPWPRGSRFEDFTVGSVFRHHWGRTLTTGDNTIFSTLTMHYNPLYSNAEYARAHGHRDLVVCPLLVFNTVFGLSVEDLSEGGGPFLGVDKLTYHRPVIVGETVYAESEVVACRETDSRPDFGVVTWHTKGRDASGVVVIDFQRTNLVRKRK</sequence>
<dbReference type="Pfam" id="PF19315">
    <property type="entry name" value="MC_hydratase"/>
    <property type="match status" value="1"/>
</dbReference>
<dbReference type="AlphaFoldDB" id="A0A560D678"/>
<dbReference type="CDD" id="cd03451">
    <property type="entry name" value="FkbR2"/>
    <property type="match status" value="1"/>
</dbReference>
<name>A0A560D678_9BRAD</name>
<dbReference type="PANTHER" id="PTHR43664:SF1">
    <property type="entry name" value="BETA-METHYLMALYL-COA DEHYDRATASE"/>
    <property type="match status" value="1"/>
</dbReference>
<dbReference type="InterPro" id="IPR052342">
    <property type="entry name" value="MCH/BMMD"/>
</dbReference>
<comment type="caution">
    <text evidence="1">The sequence shown here is derived from an EMBL/GenBank/DDBJ whole genome shotgun (WGS) entry which is preliminary data.</text>
</comment>
<protein>
    <submittedName>
        <fullName evidence="1">Acyl dehydratase</fullName>
    </submittedName>
</protein>
<evidence type="ECO:0000313" key="2">
    <source>
        <dbReference type="Proteomes" id="UP000319949"/>
    </source>
</evidence>
<dbReference type="OrthoDB" id="9796589at2"/>
<dbReference type="SUPFAM" id="SSF54637">
    <property type="entry name" value="Thioesterase/thiol ester dehydrase-isomerase"/>
    <property type="match status" value="1"/>
</dbReference>
<dbReference type="PANTHER" id="PTHR43664">
    <property type="entry name" value="MONOAMINE OXIDASE-RELATED"/>
    <property type="match status" value="1"/>
</dbReference>
<evidence type="ECO:0000313" key="1">
    <source>
        <dbReference type="EMBL" id="TWA92626.1"/>
    </source>
</evidence>
<gene>
    <name evidence="1" type="ORF">FBZ96_11097</name>
</gene>
<dbReference type="InterPro" id="IPR029069">
    <property type="entry name" value="HotDog_dom_sf"/>
</dbReference>
<dbReference type="Gene3D" id="3.10.129.10">
    <property type="entry name" value="Hotdog Thioesterase"/>
    <property type="match status" value="1"/>
</dbReference>
<reference evidence="1 2" key="1">
    <citation type="submission" date="2019-06" db="EMBL/GenBank/DDBJ databases">
        <title>Genomic Encyclopedia of Type Strains, Phase IV (KMG-V): Genome sequencing to study the core and pangenomes of soil and plant-associated prokaryotes.</title>
        <authorList>
            <person name="Whitman W."/>
        </authorList>
    </citation>
    <scope>NUCLEOTIDE SEQUENCE [LARGE SCALE GENOMIC DNA]</scope>
    <source>
        <strain evidence="1 2">BR 510</strain>
    </source>
</reference>
<dbReference type="InterPro" id="IPR048274">
    <property type="entry name" value="MC_hydratase"/>
</dbReference>